<dbReference type="Pfam" id="PF00106">
    <property type="entry name" value="adh_short"/>
    <property type="match status" value="1"/>
</dbReference>
<dbReference type="PRINTS" id="PR00081">
    <property type="entry name" value="GDHRDH"/>
</dbReference>
<dbReference type="SMART" id="SM00822">
    <property type="entry name" value="PKS_KR"/>
    <property type="match status" value="1"/>
</dbReference>
<gene>
    <name evidence="6" type="ORF">AB7P39_14880</name>
</gene>
<dbReference type="Gene3D" id="3.40.50.720">
    <property type="entry name" value="NAD(P)-binding Rossmann-like Domain"/>
    <property type="match status" value="1"/>
</dbReference>
<dbReference type="NCBIfam" id="NF005495">
    <property type="entry name" value="PRK07109.1"/>
    <property type="match status" value="1"/>
</dbReference>
<organism evidence="6 7">
    <name type="scientific">Microbacterium plantarum</name>
    <dbReference type="NCBI Taxonomy" id="1816425"/>
    <lineage>
        <taxon>Bacteria</taxon>
        <taxon>Bacillati</taxon>
        <taxon>Actinomycetota</taxon>
        <taxon>Actinomycetes</taxon>
        <taxon>Micrococcales</taxon>
        <taxon>Microbacteriaceae</taxon>
        <taxon>Microbacterium</taxon>
    </lineage>
</organism>
<proteinExistence type="inferred from homology"/>
<accession>A0ABV5EVY8</accession>
<keyword evidence="7" id="KW-1185">Reference proteome</keyword>
<sequence length="340" mass="35850">MAAASGRGVAVVTGGSAGLGRAIVRELAHRGWDVAVLARGRDGLDGAVADIEAAGRRAHAVSVDVADADAVDRAAADVENTLGPIDLWVNNVMSGAIATFLDTSADDFDRATAVTYLGTVNGTRAALRRMRDRDRGHIIQIGSALAHRGIPLQAAYCGAKHAIHGFTDSVVSELTHEKSRVAVSIVDMPALNTTQFGWVKSNFPQHPQPVPPIFQPEVGARAVADVADKPRRRTWVGESTVGLILGTRVAGRFLDWYLAKNAWEGQFAPQSDAATTAPNLYEPVPGDHGAHGAFDDRARNGSVQTWAIRHRAPLYTAASAAASAALVGLIAGARAVTRRR</sequence>
<comment type="caution">
    <text evidence="6">The sequence shown here is derived from an EMBL/GenBank/DDBJ whole genome shotgun (WGS) entry which is preliminary data.</text>
</comment>
<dbReference type="InterPro" id="IPR036291">
    <property type="entry name" value="NAD(P)-bd_dom_sf"/>
</dbReference>
<dbReference type="Proteomes" id="UP001589643">
    <property type="component" value="Unassembled WGS sequence"/>
</dbReference>
<dbReference type="PRINTS" id="PR00080">
    <property type="entry name" value="SDRFAMILY"/>
</dbReference>
<keyword evidence="4" id="KW-0472">Membrane</keyword>
<comment type="similarity">
    <text evidence="1 3">Belongs to the short-chain dehydrogenases/reductases (SDR) family.</text>
</comment>
<name>A0ABV5EVY8_9MICO</name>
<keyword evidence="4" id="KW-0812">Transmembrane</keyword>
<evidence type="ECO:0000313" key="6">
    <source>
        <dbReference type="EMBL" id="MFB8894132.1"/>
    </source>
</evidence>
<feature type="transmembrane region" description="Helical" evidence="4">
    <location>
        <begin position="314"/>
        <end position="336"/>
    </location>
</feature>
<dbReference type="PANTHER" id="PTHR44196:SF1">
    <property type="entry name" value="DEHYDROGENASE_REDUCTASE SDR FAMILY MEMBER 7B"/>
    <property type="match status" value="1"/>
</dbReference>
<reference evidence="6 7" key="1">
    <citation type="submission" date="2024-08" db="EMBL/GenBank/DDBJ databases">
        <title>Heavy metals resistant antinobacteria isolated from wastewater.</title>
        <authorList>
            <person name="Roman Ponce B."/>
            <person name="Blanco Mercado M.A."/>
            <person name="Avila Aldana I.N."/>
            <person name="Morales Arrieta S."/>
        </authorList>
    </citation>
    <scope>NUCLEOTIDE SEQUENCE [LARGE SCALE GENOMIC DNA]</scope>
    <source>
        <strain evidence="7">sma-1</strain>
    </source>
</reference>
<protein>
    <submittedName>
        <fullName evidence="6">SDR family oxidoreductase</fullName>
    </submittedName>
</protein>
<keyword evidence="4" id="KW-1133">Transmembrane helix</keyword>
<dbReference type="EMBL" id="JBHLHV010000003">
    <property type="protein sequence ID" value="MFB8894132.1"/>
    <property type="molecule type" value="Genomic_DNA"/>
</dbReference>
<evidence type="ECO:0000256" key="1">
    <source>
        <dbReference type="ARBA" id="ARBA00006484"/>
    </source>
</evidence>
<evidence type="ECO:0000256" key="3">
    <source>
        <dbReference type="RuleBase" id="RU000363"/>
    </source>
</evidence>
<dbReference type="SUPFAM" id="SSF51735">
    <property type="entry name" value="NAD(P)-binding Rossmann-fold domains"/>
    <property type="match status" value="1"/>
</dbReference>
<evidence type="ECO:0000313" key="7">
    <source>
        <dbReference type="Proteomes" id="UP001589643"/>
    </source>
</evidence>
<evidence type="ECO:0000256" key="4">
    <source>
        <dbReference type="SAM" id="Phobius"/>
    </source>
</evidence>
<dbReference type="RefSeq" id="WP_114587646.1">
    <property type="nucleotide sequence ID" value="NZ_JBHLHV010000003.1"/>
</dbReference>
<dbReference type="PANTHER" id="PTHR44196">
    <property type="entry name" value="DEHYDROGENASE/REDUCTASE SDR FAMILY MEMBER 7B"/>
    <property type="match status" value="1"/>
</dbReference>
<evidence type="ECO:0000256" key="2">
    <source>
        <dbReference type="ARBA" id="ARBA00023002"/>
    </source>
</evidence>
<dbReference type="InterPro" id="IPR057326">
    <property type="entry name" value="KR_dom"/>
</dbReference>
<keyword evidence="2" id="KW-0560">Oxidoreductase</keyword>
<feature type="domain" description="Ketoreductase" evidence="5">
    <location>
        <begin position="8"/>
        <end position="194"/>
    </location>
</feature>
<evidence type="ECO:0000259" key="5">
    <source>
        <dbReference type="SMART" id="SM00822"/>
    </source>
</evidence>
<dbReference type="InterPro" id="IPR002347">
    <property type="entry name" value="SDR_fam"/>
</dbReference>